<dbReference type="InterPro" id="IPR024496">
    <property type="entry name" value="Spore_germ_GerPE"/>
</dbReference>
<gene>
    <name evidence="1" type="ORF">U473_09910</name>
</gene>
<organism evidence="1 2">
    <name type="scientific">Tepidibacillus decaturensis</name>
    <dbReference type="NCBI Taxonomy" id="1413211"/>
    <lineage>
        <taxon>Bacteria</taxon>
        <taxon>Bacillati</taxon>
        <taxon>Bacillota</taxon>
        <taxon>Bacilli</taxon>
        <taxon>Bacillales</taxon>
        <taxon>Bacillaceae</taxon>
        <taxon>Tepidibacillus</taxon>
    </lineage>
</organism>
<dbReference type="STRING" id="1413211.U473_09910"/>
<evidence type="ECO:0000313" key="2">
    <source>
        <dbReference type="Proteomes" id="UP000070352"/>
    </source>
</evidence>
<protein>
    <submittedName>
        <fullName evidence="1">Uncharacterized protein</fullName>
    </submittedName>
</protein>
<reference evidence="1 2" key="1">
    <citation type="submission" date="2016-02" db="EMBL/GenBank/DDBJ databases">
        <title>Draft Genome for Tepidibacillus decaturensis nov. sp. Strain Z9, an Anaerobic, Moderately Thermophilic and Heterotrophic Bacterium from Deep Subsurface of the Illinois Basin, USA.</title>
        <authorList>
            <person name="Dong Y."/>
            <person name="Chang J.Y."/>
            <person name="Sanford R."/>
            <person name="Fouke B.W."/>
        </authorList>
    </citation>
    <scope>NUCLEOTIDE SEQUENCE [LARGE SCALE GENOMIC DNA]</scope>
    <source>
        <strain evidence="1 2">Z9</strain>
    </source>
</reference>
<evidence type="ECO:0000313" key="1">
    <source>
        <dbReference type="EMBL" id="KXG44283.1"/>
    </source>
</evidence>
<comment type="caution">
    <text evidence="1">The sequence shown here is derived from an EMBL/GenBank/DDBJ whole genome shotgun (WGS) entry which is preliminary data.</text>
</comment>
<dbReference type="EMBL" id="LSKU01000001">
    <property type="protein sequence ID" value="KXG44283.1"/>
    <property type="molecule type" value="Genomic_DNA"/>
</dbReference>
<dbReference type="AlphaFoldDB" id="A0A135L610"/>
<keyword evidence="2" id="KW-1185">Reference proteome</keyword>
<accession>A0A135L610</accession>
<proteinExistence type="predicted"/>
<name>A0A135L610_9BACI</name>
<sequence length="113" mass="12741">MLFGSILQVGDSRFITPRANVFAVHGELPYFDGQEDNLSRYPLYTKPIPKTTIIEPLRMKINNESPYIQVGNIKVNGISTSAIVQIGSNHRIDVESRVKHVRILLPRVPNNQS</sequence>
<dbReference type="Pfam" id="PF10970">
    <property type="entry name" value="GerPE"/>
    <property type="match status" value="1"/>
</dbReference>
<dbReference type="Proteomes" id="UP000070352">
    <property type="component" value="Unassembled WGS sequence"/>
</dbReference>